<evidence type="ECO:0000313" key="3">
    <source>
        <dbReference type="Proteomes" id="UP000030680"/>
    </source>
</evidence>
<evidence type="ECO:0000313" key="2">
    <source>
        <dbReference type="EMBL" id="EME28231.1"/>
    </source>
</evidence>
<dbReference type="KEGG" id="gsl:Gasu_42340"/>
<gene>
    <name evidence="2" type="ORF">Gasu_42340</name>
</gene>
<dbReference type="EMBL" id="KB454522">
    <property type="protein sequence ID" value="EME28231.1"/>
    <property type="molecule type" value="Genomic_DNA"/>
</dbReference>
<dbReference type="OrthoDB" id="9321at2759"/>
<proteinExistence type="predicted"/>
<dbReference type="GeneID" id="17087086"/>
<dbReference type="Proteomes" id="UP000030680">
    <property type="component" value="Unassembled WGS sequence"/>
</dbReference>
<dbReference type="RefSeq" id="XP_005704751.1">
    <property type="nucleotide sequence ID" value="XM_005704694.1"/>
</dbReference>
<reference evidence="3" key="1">
    <citation type="journal article" date="2013" name="Science">
        <title>Gene transfer from bacteria and archaea facilitated evolution of an extremophilic eukaryote.</title>
        <authorList>
            <person name="Schonknecht G."/>
            <person name="Chen W.H."/>
            <person name="Ternes C.M."/>
            <person name="Barbier G.G."/>
            <person name="Shrestha R.P."/>
            <person name="Stanke M."/>
            <person name="Brautigam A."/>
            <person name="Baker B.J."/>
            <person name="Banfield J.F."/>
            <person name="Garavito R.M."/>
            <person name="Carr K."/>
            <person name="Wilkerson C."/>
            <person name="Rensing S.A."/>
            <person name="Gagneul D."/>
            <person name="Dickenson N.E."/>
            <person name="Oesterhelt C."/>
            <person name="Lercher M.J."/>
            <person name="Weber A.P."/>
        </authorList>
    </citation>
    <scope>NUCLEOTIDE SEQUENCE [LARGE SCALE GENOMIC DNA]</scope>
    <source>
        <strain evidence="3">074W</strain>
    </source>
</reference>
<protein>
    <submittedName>
        <fullName evidence="2">Uncharacterized protein</fullName>
    </submittedName>
</protein>
<keyword evidence="1" id="KW-0812">Transmembrane</keyword>
<feature type="transmembrane region" description="Helical" evidence="1">
    <location>
        <begin position="387"/>
        <end position="408"/>
    </location>
</feature>
<keyword evidence="1" id="KW-0472">Membrane</keyword>
<dbReference type="AlphaFoldDB" id="M2VY49"/>
<sequence>MLKWPSLTGGALVRSSQSSVSLISLEDIKLLLEQLQAQFKLFLLKLWSLEYQCREQLKWSIRVSEWKVKVPSHFQHIHGFFEQLSPIWLYRALPRVTTRDKKSISISADPTLSCRSSLKSLRKQAVDDDSAVSSTIFIASRRLPTTYTTKLTFKPFWFEKIQDDIRRSLLSNSVTKSLTEIWKEPAFKVHSLLHWQMEAFAEQDLLRHRIHLKWKYYPERLRKRRVIRGTHLSISRWNKVALTLSVVILRSATDTLWFIIRPIFIEGYHILHGSIQKAIELLWTDKSGDIQSPSSKGLLQVTVAKNFRDRTHLENSMSIILSNFTTFWKFERALSKISRKAILWGVVEEGSSTKVDGIGRQSNVDRNELFTTRSSYYDEETNHSSGFFPIGILELTGVGFILFLFRLFPFLSESLVDICTFLFQLFAIYLFGTFTLATWRIVTESVHFCRVYETLQGHFSILLRHSMITKMNGNETIDIIAWEVNDKDELEKYSLCKYVEELWEEGICRAEMILRRIPSVLVESSPMGWQLLSLFEREECEIERIA</sequence>
<keyword evidence="1" id="KW-1133">Transmembrane helix</keyword>
<accession>M2VY49</accession>
<dbReference type="Gramene" id="EME28231">
    <property type="protein sequence ID" value="EME28231"/>
    <property type="gene ID" value="Gasu_42340"/>
</dbReference>
<feature type="transmembrane region" description="Helical" evidence="1">
    <location>
        <begin position="415"/>
        <end position="439"/>
    </location>
</feature>
<evidence type="ECO:0000256" key="1">
    <source>
        <dbReference type="SAM" id="Phobius"/>
    </source>
</evidence>
<organism evidence="2 3">
    <name type="scientific">Galdieria sulphuraria</name>
    <name type="common">Red alga</name>
    <dbReference type="NCBI Taxonomy" id="130081"/>
    <lineage>
        <taxon>Eukaryota</taxon>
        <taxon>Rhodophyta</taxon>
        <taxon>Bangiophyceae</taxon>
        <taxon>Galdieriales</taxon>
        <taxon>Galdieriaceae</taxon>
        <taxon>Galdieria</taxon>
    </lineage>
</organism>
<keyword evidence="3" id="KW-1185">Reference proteome</keyword>
<name>M2VY49_GALSU</name>